<evidence type="ECO:0000313" key="2">
    <source>
        <dbReference type="EMBL" id="KAK7030053.1"/>
    </source>
</evidence>
<keyword evidence="3" id="KW-1185">Reference proteome</keyword>
<accession>A0AAW0BTC6</accession>
<dbReference type="Proteomes" id="UP001362999">
    <property type="component" value="Unassembled WGS sequence"/>
</dbReference>
<organism evidence="2 3">
    <name type="scientific">Favolaschia claudopus</name>
    <dbReference type="NCBI Taxonomy" id="2862362"/>
    <lineage>
        <taxon>Eukaryota</taxon>
        <taxon>Fungi</taxon>
        <taxon>Dikarya</taxon>
        <taxon>Basidiomycota</taxon>
        <taxon>Agaricomycotina</taxon>
        <taxon>Agaricomycetes</taxon>
        <taxon>Agaricomycetidae</taxon>
        <taxon>Agaricales</taxon>
        <taxon>Marasmiineae</taxon>
        <taxon>Mycenaceae</taxon>
        <taxon>Favolaschia</taxon>
    </lineage>
</organism>
<dbReference type="AlphaFoldDB" id="A0AAW0BTC6"/>
<comment type="caution">
    <text evidence="2">The sequence shown here is derived from an EMBL/GenBank/DDBJ whole genome shotgun (WGS) entry which is preliminary data.</text>
</comment>
<evidence type="ECO:0000256" key="1">
    <source>
        <dbReference type="SAM" id="MobiDB-lite"/>
    </source>
</evidence>
<reference evidence="2 3" key="1">
    <citation type="journal article" date="2024" name="J Genomics">
        <title>Draft genome sequencing and assembly of Favolaschia claudopus CIRM-BRFM 2984 isolated from oak limbs.</title>
        <authorList>
            <person name="Navarro D."/>
            <person name="Drula E."/>
            <person name="Chaduli D."/>
            <person name="Cazenave R."/>
            <person name="Ahrendt S."/>
            <person name="Wang J."/>
            <person name="Lipzen A."/>
            <person name="Daum C."/>
            <person name="Barry K."/>
            <person name="Grigoriev I.V."/>
            <person name="Favel A."/>
            <person name="Rosso M.N."/>
            <person name="Martin F."/>
        </authorList>
    </citation>
    <scope>NUCLEOTIDE SEQUENCE [LARGE SCALE GENOMIC DNA]</scope>
    <source>
        <strain evidence="2 3">CIRM-BRFM 2984</strain>
    </source>
</reference>
<protein>
    <submittedName>
        <fullName evidence="2">Uncharacterized protein</fullName>
    </submittedName>
</protein>
<gene>
    <name evidence="2" type="ORF">R3P38DRAFT_3188999</name>
</gene>
<sequence>MVPLKINPRSPPGKPQLAEIAAHMHSLRKYHSRPLHHCELAPSRRRIHTHSLRHALPPEACRASFPRCDYFNSTSPPIAFIDPIPSLHPTLTRHLPIIQSSIHRVPMSHVHFLDGIATDNQSQSRPAQERTWRLAMVRGVQSHPAPDTVDRHHKIIHEFQLARNLLQHPLQPSLNRNSYFNFQRSRLFAPSTPGVSDQDNADPASDEISQSRAATTAPVHPSRLVSGNDIPGKSLTSASIFAFGTVGTFELIRFQACNHPICVFIGFNRRHIPFVWTLRSLKASPSDTSLANISLTSTVQYSTFSRRDSDWD</sequence>
<name>A0AAW0BTC6_9AGAR</name>
<feature type="region of interest" description="Disordered" evidence="1">
    <location>
        <begin position="191"/>
        <end position="225"/>
    </location>
</feature>
<evidence type="ECO:0000313" key="3">
    <source>
        <dbReference type="Proteomes" id="UP001362999"/>
    </source>
</evidence>
<proteinExistence type="predicted"/>
<dbReference type="EMBL" id="JAWWNJ010000026">
    <property type="protein sequence ID" value="KAK7030053.1"/>
    <property type="molecule type" value="Genomic_DNA"/>
</dbReference>